<dbReference type="GO" id="GO:0005992">
    <property type="term" value="P:trehalose biosynthetic process"/>
    <property type="evidence" value="ECO:0007669"/>
    <property type="project" value="UniProtKB-UniPathway"/>
</dbReference>
<dbReference type="EMBL" id="PDEQ01000002">
    <property type="protein sequence ID" value="PEN14683.1"/>
    <property type="molecule type" value="Genomic_DNA"/>
</dbReference>
<dbReference type="Pfam" id="PF02358">
    <property type="entry name" value="Trehalose_PPase"/>
    <property type="match status" value="1"/>
</dbReference>
<dbReference type="InterPro" id="IPR006379">
    <property type="entry name" value="HAD-SF_hydro_IIB"/>
</dbReference>
<organism evidence="5 6">
    <name type="scientific">Longibacter salinarum</name>
    <dbReference type="NCBI Taxonomy" id="1850348"/>
    <lineage>
        <taxon>Bacteria</taxon>
        <taxon>Pseudomonadati</taxon>
        <taxon>Rhodothermota</taxon>
        <taxon>Rhodothermia</taxon>
        <taxon>Rhodothermales</taxon>
        <taxon>Salisaetaceae</taxon>
        <taxon>Longibacter</taxon>
    </lineage>
</organism>
<protein>
    <recommendedName>
        <fullName evidence="4">Trehalose 6-phosphate phosphatase</fullName>
        <ecNumber evidence="4">3.1.3.12</ecNumber>
    </recommendedName>
</protein>
<comment type="similarity">
    <text evidence="2 4">Belongs to the trehalose phosphatase family.</text>
</comment>
<dbReference type="Gene3D" id="3.30.70.1020">
    <property type="entry name" value="Trehalose-6-phosphate phosphatase related protein, domain 2"/>
    <property type="match status" value="1"/>
</dbReference>
<evidence type="ECO:0000256" key="3">
    <source>
        <dbReference type="ARBA" id="ARBA00022801"/>
    </source>
</evidence>
<evidence type="ECO:0000313" key="5">
    <source>
        <dbReference type="EMBL" id="PEN14683.1"/>
    </source>
</evidence>
<proteinExistence type="inferred from homology"/>
<dbReference type="InterPro" id="IPR003337">
    <property type="entry name" value="Trehalose_PPase"/>
</dbReference>
<keyword evidence="4" id="KW-0460">Magnesium</keyword>
<comment type="catalytic activity">
    <reaction evidence="4">
        <text>alpha,alpha-trehalose 6-phosphate + H2O = alpha,alpha-trehalose + phosphate</text>
        <dbReference type="Rhea" id="RHEA:23420"/>
        <dbReference type="ChEBI" id="CHEBI:15377"/>
        <dbReference type="ChEBI" id="CHEBI:16551"/>
        <dbReference type="ChEBI" id="CHEBI:43474"/>
        <dbReference type="ChEBI" id="CHEBI:58429"/>
        <dbReference type="EC" id="3.1.3.12"/>
    </reaction>
</comment>
<dbReference type="RefSeq" id="WP_098074857.1">
    <property type="nucleotide sequence ID" value="NZ_PDEQ01000002.1"/>
</dbReference>
<dbReference type="CDD" id="cd01627">
    <property type="entry name" value="HAD_TPP"/>
    <property type="match status" value="1"/>
</dbReference>
<dbReference type="GO" id="GO:0004805">
    <property type="term" value="F:trehalose-phosphatase activity"/>
    <property type="evidence" value="ECO:0007669"/>
    <property type="project" value="UniProtKB-EC"/>
</dbReference>
<keyword evidence="6" id="KW-1185">Reference proteome</keyword>
<gene>
    <name evidence="5" type="primary">otsB</name>
    <name evidence="5" type="ORF">CRI94_05995</name>
</gene>
<accession>A0A2A8D1J5</accession>
<evidence type="ECO:0000256" key="4">
    <source>
        <dbReference type="RuleBase" id="RU361117"/>
    </source>
</evidence>
<dbReference type="AlphaFoldDB" id="A0A2A8D1J5"/>
<dbReference type="NCBIfam" id="TIGR00685">
    <property type="entry name" value="T6PP"/>
    <property type="match status" value="1"/>
</dbReference>
<dbReference type="GO" id="GO:0046872">
    <property type="term" value="F:metal ion binding"/>
    <property type="evidence" value="ECO:0007669"/>
    <property type="project" value="UniProtKB-KW"/>
</dbReference>
<dbReference type="NCBIfam" id="TIGR01484">
    <property type="entry name" value="HAD-SF-IIB"/>
    <property type="match status" value="1"/>
</dbReference>
<dbReference type="OrthoDB" id="9797743at2"/>
<comment type="pathway">
    <text evidence="1 4">Glycan biosynthesis; trehalose biosynthesis.</text>
</comment>
<dbReference type="UniPathway" id="UPA00299"/>
<evidence type="ECO:0000313" key="6">
    <source>
        <dbReference type="Proteomes" id="UP000220102"/>
    </source>
</evidence>
<dbReference type="SUPFAM" id="SSF56784">
    <property type="entry name" value="HAD-like"/>
    <property type="match status" value="1"/>
</dbReference>
<comment type="caution">
    <text evidence="5">The sequence shown here is derived from an EMBL/GenBank/DDBJ whole genome shotgun (WGS) entry which is preliminary data.</text>
</comment>
<comment type="cofactor">
    <cofactor evidence="4">
        <name>Mg(2+)</name>
        <dbReference type="ChEBI" id="CHEBI:18420"/>
    </cofactor>
</comment>
<name>A0A2A8D1J5_9BACT</name>
<dbReference type="PANTHER" id="PTHR43768">
    <property type="entry name" value="TREHALOSE 6-PHOSPHATE PHOSPHATASE"/>
    <property type="match status" value="1"/>
</dbReference>
<dbReference type="Gene3D" id="3.40.50.1000">
    <property type="entry name" value="HAD superfamily/HAD-like"/>
    <property type="match status" value="1"/>
</dbReference>
<dbReference type="InterPro" id="IPR044651">
    <property type="entry name" value="OTSB-like"/>
</dbReference>
<evidence type="ECO:0000256" key="2">
    <source>
        <dbReference type="ARBA" id="ARBA00008770"/>
    </source>
</evidence>
<dbReference type="PANTHER" id="PTHR43768:SF3">
    <property type="entry name" value="TREHALOSE 6-PHOSPHATE PHOSPHATASE"/>
    <property type="match status" value="1"/>
</dbReference>
<reference evidence="5 6" key="1">
    <citation type="submission" date="2017-10" db="EMBL/GenBank/DDBJ databases">
        <title>Draft genome of Longibacter Salinarum.</title>
        <authorList>
            <person name="Goh K.M."/>
            <person name="Shamsir M.S."/>
            <person name="Lim S.W."/>
        </authorList>
    </citation>
    <scope>NUCLEOTIDE SEQUENCE [LARGE SCALE GENOMIC DNA]</scope>
    <source>
        <strain evidence="5 6">KCTC 52045</strain>
    </source>
</reference>
<evidence type="ECO:0000256" key="1">
    <source>
        <dbReference type="ARBA" id="ARBA00005199"/>
    </source>
</evidence>
<comment type="function">
    <text evidence="4">Removes the phosphate from trehalose 6-phosphate to produce free trehalose.</text>
</comment>
<dbReference type="InterPro" id="IPR036412">
    <property type="entry name" value="HAD-like_sf"/>
</dbReference>
<dbReference type="EC" id="3.1.3.12" evidence="4"/>
<keyword evidence="3 4" id="KW-0378">Hydrolase</keyword>
<dbReference type="InterPro" id="IPR023214">
    <property type="entry name" value="HAD_sf"/>
</dbReference>
<dbReference type="Proteomes" id="UP000220102">
    <property type="component" value="Unassembled WGS sequence"/>
</dbReference>
<sequence length="236" mass="26129">MPPVVDKPLFFLDYDGTLAPIVDDPEKAVPHPDIPPILQGLSDRYPVWIVTGRDIAQLGAFIDLPLQAIGLHGSQAGTIGGDTKYLVPDEAAEAISSLRQSVPSIDGVRVEDKSQAFAVHYRNATDEEDARERLKAWTNTMPEILEAIWGKKVVELRPEGWTKGTAVRRIASDYPDHTPVYLGDDVTDEDAFEELHTFDRDTVTIKVGNDATAAHHRLRDPDEVVEYLRSYLSASS</sequence>
<keyword evidence="4" id="KW-0479">Metal-binding</keyword>